<dbReference type="InterPro" id="IPR036322">
    <property type="entry name" value="WD40_repeat_dom_sf"/>
</dbReference>
<dbReference type="InterPro" id="IPR003378">
    <property type="entry name" value="Fringe-like_glycosylTrfase"/>
</dbReference>
<evidence type="ECO:0000256" key="4">
    <source>
        <dbReference type="ARBA" id="ARBA00022679"/>
    </source>
</evidence>
<comment type="subcellular location">
    <subcellularLocation>
        <location evidence="1">Membrane</location>
        <topology evidence="1">Single-pass type II membrane protein</topology>
    </subcellularLocation>
</comment>
<proteinExistence type="predicted"/>
<keyword evidence="9" id="KW-0472">Membrane</keyword>
<evidence type="ECO:0000256" key="3">
    <source>
        <dbReference type="ARBA" id="ARBA00022676"/>
    </source>
</evidence>
<comment type="caution">
    <text evidence="13">The sequence shown here is derived from an EMBL/GenBank/DDBJ whole genome shotgun (WGS) entry which is preliminary data.</text>
</comment>
<dbReference type="Pfam" id="PF02434">
    <property type="entry name" value="Fringe"/>
    <property type="match status" value="2"/>
</dbReference>
<evidence type="ECO:0000256" key="8">
    <source>
        <dbReference type="ARBA" id="ARBA00022989"/>
    </source>
</evidence>
<keyword evidence="2 10" id="KW-0853">WD repeat</keyword>
<dbReference type="InterPro" id="IPR015943">
    <property type="entry name" value="WD40/YVTN_repeat-like_dom_sf"/>
</dbReference>
<evidence type="ECO:0000313" key="13">
    <source>
        <dbReference type="EMBL" id="MBN3325379.1"/>
    </source>
</evidence>
<keyword evidence="7" id="KW-0735">Signal-anchor</keyword>
<evidence type="ECO:0000256" key="5">
    <source>
        <dbReference type="ARBA" id="ARBA00022692"/>
    </source>
</evidence>
<evidence type="ECO:0000256" key="1">
    <source>
        <dbReference type="ARBA" id="ARBA00004606"/>
    </source>
</evidence>
<dbReference type="InterPro" id="IPR001680">
    <property type="entry name" value="WD40_rpt"/>
</dbReference>
<dbReference type="PROSITE" id="PS00678">
    <property type="entry name" value="WD_REPEATS_1"/>
    <property type="match status" value="3"/>
</dbReference>
<feature type="repeat" description="WD" evidence="10">
    <location>
        <begin position="1204"/>
        <end position="1237"/>
    </location>
</feature>
<dbReference type="PROSITE" id="PS50222">
    <property type="entry name" value="EF_HAND_2"/>
    <property type="match status" value="1"/>
</dbReference>
<feature type="repeat" description="WD" evidence="10">
    <location>
        <begin position="818"/>
        <end position="859"/>
    </location>
</feature>
<feature type="repeat" description="WD" evidence="10">
    <location>
        <begin position="906"/>
        <end position="947"/>
    </location>
</feature>
<dbReference type="PANTHER" id="PTHR44324:SF4">
    <property type="entry name" value="WD40 REPEAT DOMAIN 95"/>
    <property type="match status" value="1"/>
</dbReference>
<dbReference type="InterPro" id="IPR051242">
    <property type="entry name" value="WD-EF-hand_domain"/>
</dbReference>
<dbReference type="FunFam" id="3.90.550.50:FF:000008">
    <property type="entry name" value="Beta-1,3-glucosyltransferase"/>
    <property type="match status" value="1"/>
</dbReference>
<feature type="non-terminal residue" evidence="13">
    <location>
        <position position="1737"/>
    </location>
</feature>
<keyword evidence="14" id="KW-1185">Reference proteome</keyword>
<feature type="non-terminal residue" evidence="13">
    <location>
        <position position="1"/>
    </location>
</feature>
<protein>
    <submittedName>
        <fullName evidence="13">B3GLT glucosyltransferase</fullName>
    </submittedName>
</protein>
<dbReference type="GO" id="GO:0005509">
    <property type="term" value="F:calcium ion binding"/>
    <property type="evidence" value="ECO:0007669"/>
    <property type="project" value="InterPro"/>
</dbReference>
<feature type="repeat" description="WD" evidence="10">
    <location>
        <begin position="782"/>
        <end position="807"/>
    </location>
</feature>
<dbReference type="Pfam" id="PF00400">
    <property type="entry name" value="WD40"/>
    <property type="match status" value="6"/>
</dbReference>
<evidence type="ECO:0000313" key="14">
    <source>
        <dbReference type="Proteomes" id="UP000736164"/>
    </source>
</evidence>
<dbReference type="CDD" id="cd00051">
    <property type="entry name" value="EFh"/>
    <property type="match status" value="1"/>
</dbReference>
<evidence type="ECO:0000259" key="12">
    <source>
        <dbReference type="PROSITE" id="PS50222"/>
    </source>
</evidence>
<evidence type="ECO:0000256" key="7">
    <source>
        <dbReference type="ARBA" id="ARBA00022968"/>
    </source>
</evidence>
<dbReference type="Gene3D" id="1.10.238.10">
    <property type="entry name" value="EF-hand"/>
    <property type="match status" value="1"/>
</dbReference>
<dbReference type="InterPro" id="IPR002048">
    <property type="entry name" value="EF_hand_dom"/>
</dbReference>
<dbReference type="SUPFAM" id="SSF63829">
    <property type="entry name" value="Calcium-dependent phosphotriesterase"/>
    <property type="match status" value="1"/>
</dbReference>
<keyword evidence="5" id="KW-0812">Transmembrane</keyword>
<feature type="region of interest" description="Disordered" evidence="11">
    <location>
        <begin position="1301"/>
        <end position="1326"/>
    </location>
</feature>
<dbReference type="PROSITE" id="PS50294">
    <property type="entry name" value="WD_REPEATS_REGION"/>
    <property type="match status" value="2"/>
</dbReference>
<evidence type="ECO:0000256" key="11">
    <source>
        <dbReference type="SAM" id="MobiDB-lite"/>
    </source>
</evidence>
<reference evidence="13" key="1">
    <citation type="journal article" date="2021" name="Cell">
        <title>Tracing the genetic footprints of vertebrate landing in non-teleost ray-finned fishes.</title>
        <authorList>
            <person name="Bi X."/>
            <person name="Wang K."/>
            <person name="Yang L."/>
            <person name="Pan H."/>
            <person name="Jiang H."/>
            <person name="Wei Q."/>
            <person name="Fang M."/>
            <person name="Yu H."/>
            <person name="Zhu C."/>
            <person name="Cai Y."/>
            <person name="He Y."/>
            <person name="Gan X."/>
            <person name="Zeng H."/>
            <person name="Yu D."/>
            <person name="Zhu Y."/>
            <person name="Jiang H."/>
            <person name="Qiu Q."/>
            <person name="Yang H."/>
            <person name="Zhang Y.E."/>
            <person name="Wang W."/>
            <person name="Zhu M."/>
            <person name="He S."/>
            <person name="Zhang G."/>
        </authorList>
    </citation>
    <scope>NUCLEOTIDE SEQUENCE</scope>
    <source>
        <strain evidence="13">Allg_001</strain>
    </source>
</reference>
<dbReference type="EMBL" id="JAAWVO010075407">
    <property type="protein sequence ID" value="MBN3325379.1"/>
    <property type="molecule type" value="Genomic_DNA"/>
</dbReference>
<gene>
    <name evidence="13" type="primary">B3glct</name>
    <name evidence="13" type="ORF">GTO95_0008192</name>
</gene>
<dbReference type="SMART" id="SM00320">
    <property type="entry name" value="WD40"/>
    <property type="match status" value="11"/>
</dbReference>
<feature type="repeat" description="WD" evidence="10">
    <location>
        <begin position="1049"/>
        <end position="1089"/>
    </location>
</feature>
<keyword evidence="3" id="KW-0328">Glycosyltransferase</keyword>
<dbReference type="SUPFAM" id="SSF47473">
    <property type="entry name" value="EF-hand"/>
    <property type="match status" value="1"/>
</dbReference>
<dbReference type="Gene3D" id="3.90.550.50">
    <property type="match status" value="2"/>
</dbReference>
<sequence>MEGLSRVSHVPVATQLDDDILKPAFREQLCYMKQRCNSETDREKCDFLAASLTLSEDINKQKTELSETPARRAKTAMAAIGFKKNWDPYETSHKREFVHGPNSSTQAYRPKSSKAYRFPYELGDPVGASLYSQEFCWKPFSKPDHIRSGSASGNRRNNPHPSESFLIWQLPRQEKQISEDSRSPWKNLPSEEEIRRALTAQYCSTYKADYLGIPQGFQVKHAIPAPLNWKKDIPHSHLTNMRYHYQQPKQTPELLNTTTRYGCNTHHHLAAKGVVPSVTYAHIRNQENRKQPTTYERHFGDGRTDISTVLRSLKPQEIQHFLQSVPDKGTKLRTAANYSFSSHAAMQPILSCPPRAKTSVPGTRHKQEHSQDESQRSESPPEWLERELMKEGYRRHSISLAHSAKTNEKAHHTRDPTRNLRKLKVEQRVSLENLKKLKVAFEDFEKNGRRSLDVVNFRRIVKKCLGLRDISNEQIQELFMKIDYTANGKIEWDDFCTYMHLEYTEKEESVTRKKQVSFALPATIRDIGHGEPILKVLSTPDSTVVTVRENGAINYWTPELKLKKSKMVFERPVNRKPKWVTDFVTMPQYNKLILGTGDREIQLYELSSLAAYCQVSALETVPLRLDYCSTGQDECLILYGDSQGCVNIIVMTSVGETLRRWKKLPKVENVPNIGIDNAVLSPHITYIRWKVHEDWVTQLKYYEGIRAVISTSNHESSALVIGDTKLNKRTFFLKGCTFPTTNVEQQMREIEEGKGKRSQAYSGLPQQRANCDQTVFSIYKGVKTFDFCKKHNLIVTGGMDRIIRMWNPYVPGKPTGILKGHCAPIFYLYISTEENRIFSVSSDNTIKIWDIRDQSCLFTANPKASRIQGEVSACLFCPTVKALYVATDSIAFLPLRTKSQPQDHLTVSHKEPVLCCGYSKEFRQVVSCTEGSVVKVWDFDTGGQVFEFGDAHGHSAITCMTFDISGRRLVTGGRDGCLKIWNFNNGHCLKILKKEGKSDEVCDCTYVKVNRSNYVMAVGWDRRIDMYFDSNDDVHHIQNPQPYWQDDLRSGHKEDILCIAQCPPSLLATSGYDGEIVVWNMVSGHIHSRLVTPVPPECTDTKGIDKSVSSVTFLKTRIRNNESAACLVSSGPQGYVNFWSLVHGGNLFATFEASRMKCLITKMAVNAEETLLYVADLAGYIYVYDTKDYALKPEQEAPKTANYWRAHISSVTSLVIIDEDEVLLTSATDCTVRLWSIHGEFIDKYIFFSFKGTFGQSEAWSIHTAASWKHPMIPYEILVDPFSMPAHQILEGESSVLEVLNSGQREENEEETKKSEPHFKHKFPPLSFSDKDIEEEINKTSYPQEHGKSLSASYGRNSSWIFFFEEETNLNIGKLLQILRRFDKDKEWFLGKPLHDEESTIIHHYAFADNPAVFKYPDFAAGWALSIALVNRLANKVKDEPLKSDFTIDLKHEIALYIWDNGKGPSLTPVQELCTEEEGSPRADNCATTVNTYLPYCVDPVKKEDIFIAVKTCKKFHKERVPVVKKTWEKHAALIEYYSDHADSSIPTIDLGVPNTERGKGHCGKTFAILKRFVSKSVPKTNWLLIVDDDTLISIPRLQKLLSCYDPSEPICLGERYGYGLGLGGYSYITGGGGMVFSRAAVARLLGSGCQCYSNDAPDDMVLGMCFNAMGVPVTHSPLFHQARPEDYAKDFLAHQVPISFHKHWNIDPVSVFHKWLGEDQGDRPAETVLRGTRQEL</sequence>
<dbReference type="GO" id="GO:0016757">
    <property type="term" value="F:glycosyltransferase activity"/>
    <property type="evidence" value="ECO:0007669"/>
    <property type="project" value="UniProtKB-KW"/>
</dbReference>
<dbReference type="InterPro" id="IPR019775">
    <property type="entry name" value="WD40_repeat_CS"/>
</dbReference>
<evidence type="ECO:0000256" key="10">
    <source>
        <dbReference type="PROSITE-ProRule" id="PRU00221"/>
    </source>
</evidence>
<dbReference type="PANTHER" id="PTHR44324">
    <property type="entry name" value="WD40 REPEAT DOMAIN 95"/>
    <property type="match status" value="1"/>
</dbReference>
<feature type="repeat" description="WD" evidence="10">
    <location>
        <begin position="955"/>
        <end position="991"/>
    </location>
</feature>
<dbReference type="Gene3D" id="2.130.10.10">
    <property type="entry name" value="YVTN repeat-like/Quinoprotein amine dehydrogenase"/>
    <property type="match status" value="3"/>
</dbReference>
<dbReference type="Pfam" id="PF13499">
    <property type="entry name" value="EF-hand_7"/>
    <property type="match status" value="1"/>
</dbReference>
<dbReference type="Proteomes" id="UP000736164">
    <property type="component" value="Unassembled WGS sequence"/>
</dbReference>
<keyword evidence="8" id="KW-1133">Transmembrane helix</keyword>
<accession>A0A8J7P4N9</accession>
<evidence type="ECO:0000256" key="6">
    <source>
        <dbReference type="ARBA" id="ARBA00022737"/>
    </source>
</evidence>
<dbReference type="GO" id="GO:0016020">
    <property type="term" value="C:membrane"/>
    <property type="evidence" value="ECO:0007669"/>
    <property type="project" value="UniProtKB-SubCell"/>
</dbReference>
<keyword evidence="4" id="KW-0808">Transferase</keyword>
<dbReference type="SUPFAM" id="SSF50978">
    <property type="entry name" value="WD40 repeat-like"/>
    <property type="match status" value="1"/>
</dbReference>
<name>A0A8J7P4N9_ATRSP</name>
<organism evidence="13 14">
    <name type="scientific">Atractosteus spatula</name>
    <name type="common">Alligator gar</name>
    <name type="synonym">Lepisosteus spatula</name>
    <dbReference type="NCBI Taxonomy" id="7917"/>
    <lineage>
        <taxon>Eukaryota</taxon>
        <taxon>Metazoa</taxon>
        <taxon>Chordata</taxon>
        <taxon>Craniata</taxon>
        <taxon>Vertebrata</taxon>
        <taxon>Euteleostomi</taxon>
        <taxon>Actinopterygii</taxon>
        <taxon>Neopterygii</taxon>
        <taxon>Holostei</taxon>
        <taxon>Semionotiformes</taxon>
        <taxon>Lepisosteidae</taxon>
        <taxon>Atractosteus</taxon>
    </lineage>
</organism>
<keyword evidence="6" id="KW-0677">Repeat</keyword>
<feature type="region of interest" description="Disordered" evidence="11">
    <location>
        <begin position="349"/>
        <end position="382"/>
    </location>
</feature>
<dbReference type="InterPro" id="IPR011992">
    <property type="entry name" value="EF-hand-dom_pair"/>
</dbReference>
<feature type="domain" description="EF-hand" evidence="12">
    <location>
        <begin position="470"/>
        <end position="505"/>
    </location>
</feature>
<dbReference type="PROSITE" id="PS50082">
    <property type="entry name" value="WD_REPEATS_2"/>
    <property type="match status" value="6"/>
</dbReference>
<evidence type="ECO:0000256" key="2">
    <source>
        <dbReference type="ARBA" id="ARBA00022574"/>
    </source>
</evidence>
<evidence type="ECO:0000256" key="9">
    <source>
        <dbReference type="ARBA" id="ARBA00023136"/>
    </source>
</evidence>